<sequence length="505" mass="57164">MEKEATKPQTNLKSVVVKPQRIRSVIVAKEDRIRDEVSYAEIVKGGVDKKIREEVVSGGANRFKKHAEEVAIEDDCQEVTVIPSEEDEMNGRNSLIGDVLNYDLLLNIFDMPRLEGLCNVMIWYIGGMNVVIKFESESMAEDFLLNAKNTWSNWFGNLVKWHPDYSCGHRLASIDIMGVPFLVWKEEVFEEIARLWGKPVWFSNIDNVNFNKEVKKVGILTSEPPWINESIKVNIKGVVHHVRVIENYYHSYNMAPKVSNSDQEQFSEEEWVDMVNADLVNDEGEAKENTTCPDSAEGYPSPRQEDTLVDRRMGIVEHKEQVPRKGKDTRMDIDEHAMMHGEESVSGNYGNFGLGENNPCSNSPISGHTEGGPVGPYCFREKASLVPDLNDSPNSSGFFPFIQNVDVEDEDFDLGGEDDIEQAISDEIERKRKLRKKGSKYPRNPMEANRGSQSNFSSGSQSKNSRQDEINQTIRIGEEIGVNWNGCKELVDKVIDAEGGNRFRC</sequence>
<organism evidence="1 2">
    <name type="scientific">Cichorium intybus</name>
    <name type="common">Chicory</name>
    <dbReference type="NCBI Taxonomy" id="13427"/>
    <lineage>
        <taxon>Eukaryota</taxon>
        <taxon>Viridiplantae</taxon>
        <taxon>Streptophyta</taxon>
        <taxon>Embryophyta</taxon>
        <taxon>Tracheophyta</taxon>
        <taxon>Spermatophyta</taxon>
        <taxon>Magnoliopsida</taxon>
        <taxon>eudicotyledons</taxon>
        <taxon>Gunneridae</taxon>
        <taxon>Pentapetalae</taxon>
        <taxon>asterids</taxon>
        <taxon>campanulids</taxon>
        <taxon>Asterales</taxon>
        <taxon>Asteraceae</taxon>
        <taxon>Cichorioideae</taxon>
        <taxon>Cichorieae</taxon>
        <taxon>Cichoriinae</taxon>
        <taxon>Cichorium</taxon>
    </lineage>
</organism>
<name>A0ACB9F8Z3_CICIN</name>
<reference evidence="2" key="1">
    <citation type="journal article" date="2022" name="Mol. Ecol. Resour.">
        <title>The genomes of chicory, endive, great burdock and yacon provide insights into Asteraceae palaeo-polyploidization history and plant inulin production.</title>
        <authorList>
            <person name="Fan W."/>
            <person name="Wang S."/>
            <person name="Wang H."/>
            <person name="Wang A."/>
            <person name="Jiang F."/>
            <person name="Liu H."/>
            <person name="Zhao H."/>
            <person name="Xu D."/>
            <person name="Zhang Y."/>
        </authorList>
    </citation>
    <scope>NUCLEOTIDE SEQUENCE [LARGE SCALE GENOMIC DNA]</scope>
    <source>
        <strain evidence="2">cv. Punajuju</strain>
    </source>
</reference>
<protein>
    <submittedName>
        <fullName evidence="1">Uncharacterized protein</fullName>
    </submittedName>
</protein>
<proteinExistence type="predicted"/>
<gene>
    <name evidence="1" type="ORF">L2E82_17869</name>
</gene>
<reference evidence="1 2" key="2">
    <citation type="journal article" date="2022" name="Mol. Ecol. Resour.">
        <title>The genomes of chicory, endive, great burdock and yacon provide insights into Asteraceae paleo-polyploidization history and plant inulin production.</title>
        <authorList>
            <person name="Fan W."/>
            <person name="Wang S."/>
            <person name="Wang H."/>
            <person name="Wang A."/>
            <person name="Jiang F."/>
            <person name="Liu H."/>
            <person name="Zhao H."/>
            <person name="Xu D."/>
            <person name="Zhang Y."/>
        </authorList>
    </citation>
    <scope>NUCLEOTIDE SEQUENCE [LARGE SCALE GENOMIC DNA]</scope>
    <source>
        <strain evidence="2">cv. Punajuju</strain>
        <tissue evidence="1">Leaves</tissue>
    </source>
</reference>
<dbReference type="EMBL" id="CM042011">
    <property type="protein sequence ID" value="KAI3767612.1"/>
    <property type="molecule type" value="Genomic_DNA"/>
</dbReference>
<evidence type="ECO:0000313" key="2">
    <source>
        <dbReference type="Proteomes" id="UP001055811"/>
    </source>
</evidence>
<dbReference type="Proteomes" id="UP001055811">
    <property type="component" value="Linkage Group LG03"/>
</dbReference>
<keyword evidence="2" id="KW-1185">Reference proteome</keyword>
<evidence type="ECO:0000313" key="1">
    <source>
        <dbReference type="EMBL" id="KAI3767612.1"/>
    </source>
</evidence>
<accession>A0ACB9F8Z3</accession>
<comment type="caution">
    <text evidence="1">The sequence shown here is derived from an EMBL/GenBank/DDBJ whole genome shotgun (WGS) entry which is preliminary data.</text>
</comment>